<keyword evidence="1" id="KW-0812">Transmembrane</keyword>
<organism evidence="2 3">
    <name type="scientific">Flavobacterium rhizophilum</name>
    <dbReference type="NCBI Taxonomy" id="3163296"/>
    <lineage>
        <taxon>Bacteria</taxon>
        <taxon>Pseudomonadati</taxon>
        <taxon>Bacteroidota</taxon>
        <taxon>Flavobacteriia</taxon>
        <taxon>Flavobacteriales</taxon>
        <taxon>Flavobacteriaceae</taxon>
        <taxon>Flavobacterium</taxon>
    </lineage>
</organism>
<evidence type="ECO:0000313" key="2">
    <source>
        <dbReference type="EMBL" id="MFL9836868.1"/>
    </source>
</evidence>
<dbReference type="RefSeq" id="WP_408073896.1">
    <property type="nucleotide sequence ID" value="NZ_JBELQB010000003.1"/>
</dbReference>
<dbReference type="Proteomes" id="UP001629059">
    <property type="component" value="Unassembled WGS sequence"/>
</dbReference>
<gene>
    <name evidence="2" type="ORF">ABS768_05115</name>
</gene>
<keyword evidence="3" id="KW-1185">Reference proteome</keyword>
<sequence length="131" mass="15526">MPKVLVIIVTIYTLATIIKLFLIEGLLKINTLQINSREVIVKKAWGFLNEKKYRLKDLDGYYTSTKQLRRKQQTFTYNYLLIMQKGKIVAHISNQYHQNFNEMNDFIKENLTELGYKKSTIFLDIKNALKF</sequence>
<keyword evidence="1" id="KW-1133">Transmembrane helix</keyword>
<proteinExistence type="predicted"/>
<evidence type="ECO:0000256" key="1">
    <source>
        <dbReference type="SAM" id="Phobius"/>
    </source>
</evidence>
<feature type="transmembrane region" description="Helical" evidence="1">
    <location>
        <begin position="6"/>
        <end position="27"/>
    </location>
</feature>
<accession>A0ABW8YCD5</accession>
<protein>
    <submittedName>
        <fullName evidence="2">Uncharacterized protein</fullName>
    </submittedName>
</protein>
<reference evidence="2 3" key="1">
    <citation type="submission" date="2024-06" db="EMBL/GenBank/DDBJ databases">
        <authorList>
            <person name="Kaempfer P."/>
            <person name="Viver T."/>
        </authorList>
    </citation>
    <scope>NUCLEOTIDE SEQUENCE [LARGE SCALE GENOMIC DNA]</scope>
    <source>
        <strain evidence="2 3">ST-75</strain>
    </source>
</reference>
<comment type="caution">
    <text evidence="2">The sequence shown here is derived from an EMBL/GenBank/DDBJ whole genome shotgun (WGS) entry which is preliminary data.</text>
</comment>
<evidence type="ECO:0000313" key="3">
    <source>
        <dbReference type="Proteomes" id="UP001629059"/>
    </source>
</evidence>
<dbReference type="EMBL" id="JBELQB010000003">
    <property type="protein sequence ID" value="MFL9836868.1"/>
    <property type="molecule type" value="Genomic_DNA"/>
</dbReference>
<keyword evidence="1" id="KW-0472">Membrane</keyword>
<name>A0ABW8YCD5_9FLAO</name>